<dbReference type="SUPFAM" id="SSF88659">
    <property type="entry name" value="Sigma3 and sigma4 domains of RNA polymerase sigma factors"/>
    <property type="match status" value="1"/>
</dbReference>
<sequence length="185" mass="20432">MRVRADVLFRAHAGFVAAFVARLGVPQGEVDDVVQEVFLTVHRRGGFEEGGAKPTTWLAEIALRVVSTHKRTERRRRVVPDEAALDRAIETASSPQEMAEHRDALARVQRALDDLDVDRRAVFVLYEMMGESCEDIARGLGIPVGTVHSRLFAARRAFQKAHERLERGGPVAARRITGQAAGGEL</sequence>
<dbReference type="InterPro" id="IPR036388">
    <property type="entry name" value="WH-like_DNA-bd_sf"/>
</dbReference>
<keyword evidence="4" id="KW-0238">DNA-binding</keyword>
<feature type="domain" description="RNA polymerase sigma-70 region 2" evidence="6">
    <location>
        <begin position="8"/>
        <end position="76"/>
    </location>
</feature>
<evidence type="ECO:0000313" key="8">
    <source>
        <dbReference type="EMBL" id="EYF04891.1"/>
    </source>
</evidence>
<dbReference type="InterPro" id="IPR013249">
    <property type="entry name" value="RNA_pol_sigma70_r4_t2"/>
</dbReference>
<name>A0A017T8F3_9BACT</name>
<dbReference type="NCBIfam" id="TIGR02937">
    <property type="entry name" value="sigma70-ECF"/>
    <property type="match status" value="1"/>
</dbReference>
<dbReference type="Pfam" id="PF08281">
    <property type="entry name" value="Sigma70_r4_2"/>
    <property type="match status" value="1"/>
</dbReference>
<dbReference type="Proteomes" id="UP000019678">
    <property type="component" value="Unassembled WGS sequence"/>
</dbReference>
<dbReference type="InterPro" id="IPR039425">
    <property type="entry name" value="RNA_pol_sigma-70-like"/>
</dbReference>
<keyword evidence="2" id="KW-0805">Transcription regulation</keyword>
<dbReference type="InterPro" id="IPR013325">
    <property type="entry name" value="RNA_pol_sigma_r2"/>
</dbReference>
<dbReference type="SUPFAM" id="SSF88946">
    <property type="entry name" value="Sigma2 domain of RNA polymerase sigma factors"/>
    <property type="match status" value="1"/>
</dbReference>
<evidence type="ECO:0000259" key="6">
    <source>
        <dbReference type="Pfam" id="PF04542"/>
    </source>
</evidence>
<gene>
    <name evidence="8" type="ORF">CAP_3702</name>
</gene>
<dbReference type="GO" id="GO:0003677">
    <property type="term" value="F:DNA binding"/>
    <property type="evidence" value="ECO:0007669"/>
    <property type="project" value="UniProtKB-KW"/>
</dbReference>
<dbReference type="eggNOG" id="COG1595">
    <property type="taxonomic scope" value="Bacteria"/>
</dbReference>
<feature type="domain" description="RNA polymerase sigma factor 70 region 4 type 2" evidence="7">
    <location>
        <begin position="106"/>
        <end position="157"/>
    </location>
</feature>
<dbReference type="AlphaFoldDB" id="A0A017T8F3"/>
<evidence type="ECO:0000256" key="5">
    <source>
        <dbReference type="ARBA" id="ARBA00023163"/>
    </source>
</evidence>
<dbReference type="Gene3D" id="1.10.1740.10">
    <property type="match status" value="1"/>
</dbReference>
<dbReference type="GO" id="GO:0016987">
    <property type="term" value="F:sigma factor activity"/>
    <property type="evidence" value="ECO:0007669"/>
    <property type="project" value="UniProtKB-KW"/>
</dbReference>
<dbReference type="PANTHER" id="PTHR43133:SF8">
    <property type="entry name" value="RNA POLYMERASE SIGMA FACTOR HI_1459-RELATED"/>
    <property type="match status" value="1"/>
</dbReference>
<evidence type="ECO:0000256" key="1">
    <source>
        <dbReference type="ARBA" id="ARBA00010641"/>
    </source>
</evidence>
<comment type="caution">
    <text evidence="8">The sequence shown here is derived from an EMBL/GenBank/DDBJ whole genome shotgun (WGS) entry which is preliminary data.</text>
</comment>
<protein>
    <submittedName>
        <fullName evidence="8">RNA polymerase sigma factor RpoE</fullName>
    </submittedName>
</protein>
<evidence type="ECO:0000259" key="7">
    <source>
        <dbReference type="Pfam" id="PF08281"/>
    </source>
</evidence>
<accession>A0A017T8F3</accession>
<dbReference type="Gene3D" id="1.10.10.10">
    <property type="entry name" value="Winged helix-like DNA-binding domain superfamily/Winged helix DNA-binding domain"/>
    <property type="match status" value="1"/>
</dbReference>
<keyword evidence="5" id="KW-0804">Transcription</keyword>
<dbReference type="EMBL" id="ASRX01000028">
    <property type="protein sequence ID" value="EYF04891.1"/>
    <property type="molecule type" value="Genomic_DNA"/>
</dbReference>
<keyword evidence="3" id="KW-0731">Sigma factor</keyword>
<comment type="similarity">
    <text evidence="1">Belongs to the sigma-70 factor family. ECF subfamily.</text>
</comment>
<dbReference type="STRING" id="1192034.CAP_3702"/>
<evidence type="ECO:0000256" key="2">
    <source>
        <dbReference type="ARBA" id="ARBA00023015"/>
    </source>
</evidence>
<dbReference type="InterPro" id="IPR014284">
    <property type="entry name" value="RNA_pol_sigma-70_dom"/>
</dbReference>
<evidence type="ECO:0000256" key="3">
    <source>
        <dbReference type="ARBA" id="ARBA00023082"/>
    </source>
</evidence>
<dbReference type="PANTHER" id="PTHR43133">
    <property type="entry name" value="RNA POLYMERASE ECF-TYPE SIGMA FACTO"/>
    <property type="match status" value="1"/>
</dbReference>
<keyword evidence="9" id="KW-1185">Reference proteome</keyword>
<dbReference type="GO" id="GO:0006352">
    <property type="term" value="P:DNA-templated transcription initiation"/>
    <property type="evidence" value="ECO:0007669"/>
    <property type="project" value="InterPro"/>
</dbReference>
<dbReference type="Pfam" id="PF04542">
    <property type="entry name" value="Sigma70_r2"/>
    <property type="match status" value="1"/>
</dbReference>
<evidence type="ECO:0000313" key="9">
    <source>
        <dbReference type="Proteomes" id="UP000019678"/>
    </source>
</evidence>
<evidence type="ECO:0000256" key="4">
    <source>
        <dbReference type="ARBA" id="ARBA00023125"/>
    </source>
</evidence>
<organism evidence="8 9">
    <name type="scientific">Chondromyces apiculatus DSM 436</name>
    <dbReference type="NCBI Taxonomy" id="1192034"/>
    <lineage>
        <taxon>Bacteria</taxon>
        <taxon>Pseudomonadati</taxon>
        <taxon>Myxococcota</taxon>
        <taxon>Polyangia</taxon>
        <taxon>Polyangiales</taxon>
        <taxon>Polyangiaceae</taxon>
        <taxon>Chondromyces</taxon>
    </lineage>
</organism>
<dbReference type="InterPro" id="IPR013324">
    <property type="entry name" value="RNA_pol_sigma_r3/r4-like"/>
</dbReference>
<dbReference type="InterPro" id="IPR007627">
    <property type="entry name" value="RNA_pol_sigma70_r2"/>
</dbReference>
<reference evidence="8 9" key="1">
    <citation type="submission" date="2013-05" db="EMBL/GenBank/DDBJ databases">
        <title>Genome assembly of Chondromyces apiculatus DSM 436.</title>
        <authorList>
            <person name="Sharma G."/>
            <person name="Khatri I."/>
            <person name="Kaur C."/>
            <person name="Mayilraj S."/>
            <person name="Subramanian S."/>
        </authorList>
    </citation>
    <scope>NUCLEOTIDE SEQUENCE [LARGE SCALE GENOMIC DNA]</scope>
    <source>
        <strain evidence="8 9">DSM 436</strain>
    </source>
</reference>
<proteinExistence type="inferred from homology"/>